<proteinExistence type="predicted"/>
<organism evidence="1 2">
    <name type="scientific">Sphingorhabdus contaminans</name>
    <dbReference type="NCBI Taxonomy" id="1343899"/>
    <lineage>
        <taxon>Bacteria</taxon>
        <taxon>Pseudomonadati</taxon>
        <taxon>Pseudomonadota</taxon>
        <taxon>Alphaproteobacteria</taxon>
        <taxon>Sphingomonadales</taxon>
        <taxon>Sphingomonadaceae</taxon>
        <taxon>Sphingorhabdus</taxon>
    </lineage>
</organism>
<keyword evidence="2" id="KW-1185">Reference proteome</keyword>
<sequence length="61" mass="6619">MLNQIAANLATEDDAVTATAEHVRQFWDPRMKQIISESDRQGLSPVASAAVLRLAQSHAST</sequence>
<dbReference type="Pfam" id="PF11390">
    <property type="entry name" value="FdsD"/>
    <property type="match status" value="1"/>
</dbReference>
<dbReference type="Proteomes" id="UP000320160">
    <property type="component" value="Unassembled WGS sequence"/>
</dbReference>
<protein>
    <submittedName>
        <fullName evidence="1">Formate dehydrogenase subunit delta</fullName>
    </submittedName>
</protein>
<comment type="caution">
    <text evidence="1">The sequence shown here is derived from an EMBL/GenBank/DDBJ whole genome shotgun (WGS) entry which is preliminary data.</text>
</comment>
<evidence type="ECO:0000313" key="2">
    <source>
        <dbReference type="Proteomes" id="UP000320160"/>
    </source>
</evidence>
<dbReference type="OrthoDB" id="7409377at2"/>
<gene>
    <name evidence="1" type="ORF">FOM92_06285</name>
</gene>
<accession>A0A553WL79</accession>
<dbReference type="AlphaFoldDB" id="A0A553WL79"/>
<dbReference type="InterPro" id="IPR021074">
    <property type="entry name" value="Formate_DH_dsu"/>
</dbReference>
<name>A0A553WL79_9SPHN</name>
<dbReference type="EMBL" id="VKKU01000001">
    <property type="protein sequence ID" value="TSB05431.1"/>
    <property type="molecule type" value="Genomic_DNA"/>
</dbReference>
<reference evidence="1 2" key="1">
    <citation type="submission" date="2019-07" db="EMBL/GenBank/DDBJ databases">
        <authorList>
            <person name="Park M."/>
        </authorList>
    </citation>
    <scope>NUCLEOTIDE SEQUENCE [LARGE SCALE GENOMIC DNA]</scope>
    <source>
        <strain evidence="1 2">KCTC32445</strain>
    </source>
</reference>
<evidence type="ECO:0000313" key="1">
    <source>
        <dbReference type="EMBL" id="TSB05431.1"/>
    </source>
</evidence>